<evidence type="ECO:0000259" key="6">
    <source>
        <dbReference type="Pfam" id="PF11919"/>
    </source>
</evidence>
<dbReference type="VEuPathDB" id="TriTrypDB:TEOVI_000023800"/>
<evidence type="ECO:0000256" key="4">
    <source>
        <dbReference type="ARBA" id="ARBA00023204"/>
    </source>
</evidence>
<feature type="compositionally biased region" description="Basic and acidic residues" evidence="5">
    <location>
        <begin position="890"/>
        <end position="900"/>
    </location>
</feature>
<dbReference type="GO" id="GO:0005829">
    <property type="term" value="C:cytosol"/>
    <property type="evidence" value="ECO:0007669"/>
    <property type="project" value="TreeGrafter"/>
</dbReference>
<keyword evidence="3" id="KW-0227">DNA damage</keyword>
<evidence type="ECO:0000256" key="3">
    <source>
        <dbReference type="ARBA" id="ARBA00022763"/>
    </source>
</evidence>
<evidence type="ECO:0000259" key="7">
    <source>
        <dbReference type="Pfam" id="PF16507"/>
    </source>
</evidence>
<dbReference type="PANTHER" id="PTHR32170:SF3">
    <property type="entry name" value="PROTEASOME ACTIVATOR COMPLEX SUBUNIT 4"/>
    <property type="match status" value="1"/>
</dbReference>
<dbReference type="RefSeq" id="XP_067077386.1">
    <property type="nucleotide sequence ID" value="XM_067221285.1"/>
</dbReference>
<dbReference type="InterPro" id="IPR032430">
    <property type="entry name" value="Blm10_mid"/>
</dbReference>
<feature type="domain" description="Proteasome activator complex subunit 4 C-terminal" evidence="6">
    <location>
        <begin position="2109"/>
        <end position="2196"/>
    </location>
</feature>
<feature type="domain" description="Proteasome activator Blm10 middle HEAT repeats region" evidence="7">
    <location>
        <begin position="632"/>
        <end position="863"/>
    </location>
</feature>
<feature type="region of interest" description="Disordered" evidence="5">
    <location>
        <begin position="883"/>
        <end position="902"/>
    </location>
</feature>
<dbReference type="InterPro" id="IPR021843">
    <property type="entry name" value="PSME4_C"/>
</dbReference>
<keyword evidence="2" id="KW-0677">Repeat</keyword>
<proteinExistence type="inferred from homology"/>
<evidence type="ECO:0000313" key="8">
    <source>
        <dbReference type="EMBL" id="SCU65864.1"/>
    </source>
</evidence>
<dbReference type="GO" id="GO:0005634">
    <property type="term" value="C:nucleus"/>
    <property type="evidence" value="ECO:0007669"/>
    <property type="project" value="TreeGrafter"/>
</dbReference>
<evidence type="ECO:0008006" key="10">
    <source>
        <dbReference type="Google" id="ProtNLM"/>
    </source>
</evidence>
<dbReference type="GeneID" id="92374178"/>
<gene>
    <name evidence="8" type="ORF">TEOVI_000023800</name>
</gene>
<dbReference type="GO" id="GO:0016504">
    <property type="term" value="F:peptidase activator activity"/>
    <property type="evidence" value="ECO:0007669"/>
    <property type="project" value="InterPro"/>
</dbReference>
<dbReference type="SUPFAM" id="SSF48371">
    <property type="entry name" value="ARM repeat"/>
    <property type="match status" value="2"/>
</dbReference>
<name>A0A1G4I2L1_TRYEQ</name>
<evidence type="ECO:0000256" key="5">
    <source>
        <dbReference type="SAM" id="MobiDB-lite"/>
    </source>
</evidence>
<dbReference type="Pfam" id="PF11919">
    <property type="entry name" value="PSME4_C"/>
    <property type="match status" value="1"/>
</dbReference>
<dbReference type="GO" id="GO:0010499">
    <property type="term" value="P:proteasomal ubiquitin-independent protein catabolic process"/>
    <property type="evidence" value="ECO:0007669"/>
    <property type="project" value="TreeGrafter"/>
</dbReference>
<dbReference type="Proteomes" id="UP000195570">
    <property type="component" value="Unassembled WGS sequence"/>
</dbReference>
<dbReference type="Pfam" id="PF16507">
    <property type="entry name" value="HEAT_PSME4_mid"/>
    <property type="match status" value="1"/>
</dbReference>
<organism evidence="8 9">
    <name type="scientific">Trypanosoma equiperdum</name>
    <dbReference type="NCBI Taxonomy" id="5694"/>
    <lineage>
        <taxon>Eukaryota</taxon>
        <taxon>Discoba</taxon>
        <taxon>Euglenozoa</taxon>
        <taxon>Kinetoplastea</taxon>
        <taxon>Metakinetoplastina</taxon>
        <taxon>Trypanosomatida</taxon>
        <taxon>Trypanosomatidae</taxon>
        <taxon>Trypanosoma</taxon>
    </lineage>
</organism>
<keyword evidence="9" id="KW-1185">Reference proteome</keyword>
<sequence>MQSDERSSAEVSLAVGDATDVSKKRNLQEQWLLPYLDRCTHPRLREAIEREDRMAIEKGMLLLLAFGTPEEVAGRINSNNVDEQRGEHGEKGSSCSRFGVADGTGTPVPLVPICSSPRNEYSDWSDAEDELVCRCTYFRRTFTNKNFSYNLPRDVQRNVVIFLYTWIVNWDFMIRNVSAWSSVVSCFCSVVRGRRKYALKHPGFSLPWKPLVDIVHSLVFESSRLSRIRFYTHVKAEVAEILANLCWCASLHFDGESLNGLWEICAPYFSQDSEQAPQALWFLYILLPIHATYDRVTGRALPMTERIVRFLLVDARYWQQRSGSWLMVSLDIVFKICRERAGIMDLDEYAETLFSMILSVMRPPISSNDKPERLVSSAWSFGGRKVLEVSQGRFMKIVGRISEALPCCTTSPLWNQLRRFVSSTSVFLTPCAVDSRALGHLLSFYNTFLETAYLRVKHKHSWLLTGEKDPGNGFVINGYRWKRETVDSLVEIVAPAIIPALYHGHHSIINAVGLLTLLSPKIMQPPAFKYVEAGIRGCLESPLQCSVALKLFTKTLLPFSECSETRESCRTFLSEILPLVPQWINCSSIQLSNSVREFLFAVFTVLNLDELLGSEVAECEFAVSVVEQLFHSAKRGDTEDSDADVLASIIDSLSHNVSDEAYSDCLKKALKEAETQVKNSQVPSVGCLLEPLARRSPERVMKWAIARLLPPLRSDVNTCNDEEVLWCSSLLSSCVCGAGLACFPYRYELLDCIQAQLFSITNRKRRCCAALLYTAVFFAFSETRCVGVRAVDSSLVRGDHMMEEESCAAEGDSEQKQDKSSMGLYRYFDVEPVWQEPSEEHVSFLHEVYQLFLTDLTDIIQNIEHIRVPSRKEAARGLRAFLPPHLSPSSHHDSVNEGLRENGGCVDDSVRQLVSHQAPSAPDAEGSHDVVTPHNVLCGAVCWLDTVWAVNCELRVQCATDGETNMTPWHYKDPKTPWPLHEVSPSLLEKSTRLTESIHSLLLDYVLRRVTGGVADEAVIATVLRRDQSLLVRGKLPLDVAHTKGVDVDTLCYVLTLFFREMGLDTRTNIPNDYTIPFDVEFKHFSAIIVESERHRFYFPALFWRLRSEYLLHCRRQQNPMVVYPQYLGDTLSIAYSLLFSPYPDVRKHCSCILRTYLPYLGFDGCRQFLLRHFDVLEGIIDFVRQEGDVCSGEKNSICDKEGHTGPGEEILQIENCSSEGNDSCVEGDRGSDAAKICDVFFVEGCTGAETSQSKSDDHGKGSALANASDDIATSGVGEKGSLVQLRKALSGAIMQTVIGFSLDVYQRDASFIRRMFEVGLKIPDQLRRTGSACSLYGDRAAEVCTPFLIEPRAIACLTDELLPLAMKCSHTAPTFAVQMLRTLSCNHIQLHYELLSPASIAALFKLTVDICAETRRSAFSVLRVVLYSLKEKTPKVNILMRKGSMEGEDTTSFFSNRYRFLQENHTSFSLHGKMGLVFPPKSIRVDRTCAPPDISGDGEVFTVPDNEVPGLRLRMQSFTTCHEEKDLAERRMVRQGLKNLISKLAGILDDNENTSKGAQEQASDTDDSVGKVLVNEAAIEKRIRGTWVWNVLLANRDQTSFSVGLASMWRSLGEAAGVEETVKRYIQVAYLWFSDYMKLVQSESNRSKEYPQELPCLVDVIVAAICLSKRNPKLRREALDCYVSMLLQACSNILLSHTVLMSFISGLGALYGKVKTHDVWSMYEPFFDMLTPLDDGSGSPVNVTSGVRDSDSVEANIKVAFTGVKRGILRALHVITKLLDVFAADVNIVLLPKLCRCILDRQKIFLFSDSNEIRHYAATSLRYLLRLSLYQSKYIPSNNSAQSVVLDFLRQLNCIVRLQVCYPPTVLNSGFPFQVATTCITAVNANEDMLVVNKHPVASDNKNHGNTSDVSTTAEQAGLKTLTSMWHSPPPELFSVMWMEAITTATTALDGASLDNDDFETVALSTLSSFALSRQRKDVIQSVVKFLCDVLEGNYPFGKTRRAKVVLTRAFYQMLLMNLHRIGKYETMRSVFSACVGCMSHGDGDLRANTRSLLAVLSRVASIEQINSLVQQCAKELQEYSISSDRDTGGVAEEPLPAVIERENNRKRRRAALVRCLCAFLSSDVGPITPHVKFLMRKLAPLEHDAMAEVQREVKVAFEQWWKAHANGWELYHRESFTPKEIELIMPLMKMPKYLV</sequence>
<comment type="caution">
    <text evidence="8">The sequence shown here is derived from an EMBL/GenBank/DDBJ whole genome shotgun (WGS) entry which is preliminary data.</text>
</comment>
<evidence type="ECO:0000256" key="1">
    <source>
        <dbReference type="ARBA" id="ARBA00005739"/>
    </source>
</evidence>
<dbReference type="InterPro" id="IPR016024">
    <property type="entry name" value="ARM-type_fold"/>
</dbReference>
<dbReference type="EMBL" id="CZPT02000444">
    <property type="protein sequence ID" value="SCU65864.1"/>
    <property type="molecule type" value="Genomic_DNA"/>
</dbReference>
<dbReference type="GO" id="GO:0070628">
    <property type="term" value="F:proteasome binding"/>
    <property type="evidence" value="ECO:0007669"/>
    <property type="project" value="InterPro"/>
</dbReference>
<dbReference type="GO" id="GO:0006281">
    <property type="term" value="P:DNA repair"/>
    <property type="evidence" value="ECO:0007669"/>
    <property type="project" value="UniProtKB-KW"/>
</dbReference>
<evidence type="ECO:0000256" key="2">
    <source>
        <dbReference type="ARBA" id="ARBA00022737"/>
    </source>
</evidence>
<accession>A0A1G4I2L1</accession>
<evidence type="ECO:0000313" key="9">
    <source>
        <dbReference type="Proteomes" id="UP000195570"/>
    </source>
</evidence>
<reference evidence="8" key="1">
    <citation type="submission" date="2016-09" db="EMBL/GenBank/DDBJ databases">
        <authorList>
            <person name="Hebert L."/>
            <person name="Moumen B."/>
        </authorList>
    </citation>
    <scope>NUCLEOTIDE SEQUENCE [LARGE SCALE GENOMIC DNA]</scope>
    <source>
        <strain evidence="8">OVI</strain>
    </source>
</reference>
<protein>
    <recommendedName>
        <fullName evidence="10">Proteasome activator complex subunit 4 C-terminal domain-containing protein</fullName>
    </recommendedName>
</protein>
<dbReference type="PANTHER" id="PTHR32170">
    <property type="entry name" value="PROTEASOME ACTIVATOR COMPLEX SUBUNIT 4"/>
    <property type="match status" value="1"/>
</dbReference>
<keyword evidence="4" id="KW-0234">DNA repair</keyword>
<comment type="similarity">
    <text evidence="1">Belongs to the BLM10 family.</text>
</comment>
<dbReference type="InterPro" id="IPR035309">
    <property type="entry name" value="PSME4"/>
</dbReference>